<dbReference type="Pfam" id="PF00117">
    <property type="entry name" value="GATase"/>
    <property type="match status" value="1"/>
</dbReference>
<evidence type="ECO:0000313" key="4">
    <source>
        <dbReference type="Proteomes" id="UP000886748"/>
    </source>
</evidence>
<dbReference type="PROSITE" id="PS51273">
    <property type="entry name" value="GATASE_TYPE_1"/>
    <property type="match status" value="1"/>
</dbReference>
<proteinExistence type="predicted"/>
<dbReference type="InterPro" id="IPR029062">
    <property type="entry name" value="Class_I_gatase-like"/>
</dbReference>
<gene>
    <name evidence="3" type="ORF">IAD26_00685</name>
</gene>
<dbReference type="Proteomes" id="UP000886748">
    <property type="component" value="Unassembled WGS sequence"/>
</dbReference>
<dbReference type="GO" id="GO:0005829">
    <property type="term" value="C:cytosol"/>
    <property type="evidence" value="ECO:0007669"/>
    <property type="project" value="TreeGrafter"/>
</dbReference>
<dbReference type="InterPro" id="IPR050472">
    <property type="entry name" value="Anth_synth/Amidotransfase"/>
</dbReference>
<dbReference type="Gene3D" id="3.40.50.880">
    <property type="match status" value="1"/>
</dbReference>
<dbReference type="AlphaFoldDB" id="A0A9D1MYP5"/>
<dbReference type="FunFam" id="3.40.50.880:FF:000003">
    <property type="entry name" value="Anthranilate synthase component II"/>
    <property type="match status" value="1"/>
</dbReference>
<evidence type="ECO:0000256" key="1">
    <source>
        <dbReference type="ARBA" id="ARBA00022962"/>
    </source>
</evidence>
<keyword evidence="1" id="KW-0315">Glutamine amidotransferase</keyword>
<dbReference type="NCBIfam" id="TIGR00566">
    <property type="entry name" value="trpG_papA"/>
    <property type="match status" value="1"/>
</dbReference>
<name>A0A9D1MYP5_9CLOT</name>
<reference evidence="3" key="2">
    <citation type="journal article" date="2021" name="PeerJ">
        <title>Extensive microbial diversity within the chicken gut microbiome revealed by metagenomics and culture.</title>
        <authorList>
            <person name="Gilroy R."/>
            <person name="Ravi A."/>
            <person name="Getino M."/>
            <person name="Pursley I."/>
            <person name="Horton D.L."/>
            <person name="Alikhan N.F."/>
            <person name="Baker D."/>
            <person name="Gharbi K."/>
            <person name="Hall N."/>
            <person name="Watson M."/>
            <person name="Adriaenssens E.M."/>
            <person name="Foster-Nyarko E."/>
            <person name="Jarju S."/>
            <person name="Secka A."/>
            <person name="Antonio M."/>
            <person name="Oren A."/>
            <person name="Chaudhuri R.R."/>
            <person name="La Ragione R."/>
            <person name="Hildebrand F."/>
            <person name="Pallen M.J."/>
        </authorList>
    </citation>
    <scope>NUCLEOTIDE SEQUENCE</scope>
    <source>
        <strain evidence="3">CHK154-7741</strain>
    </source>
</reference>
<dbReference type="InterPro" id="IPR017926">
    <property type="entry name" value="GATASE"/>
</dbReference>
<dbReference type="SUPFAM" id="SSF52317">
    <property type="entry name" value="Class I glutamine amidotransferase-like"/>
    <property type="match status" value="1"/>
</dbReference>
<dbReference type="PRINTS" id="PR00096">
    <property type="entry name" value="GATASE"/>
</dbReference>
<accession>A0A9D1MYP5</accession>
<comment type="caution">
    <text evidence="3">The sequence shown here is derived from an EMBL/GenBank/DDBJ whole genome shotgun (WGS) entry which is preliminary data.</text>
</comment>
<dbReference type="GO" id="GO:0004049">
    <property type="term" value="F:anthranilate synthase activity"/>
    <property type="evidence" value="ECO:0007669"/>
    <property type="project" value="TreeGrafter"/>
</dbReference>
<dbReference type="GO" id="GO:0000162">
    <property type="term" value="P:L-tryptophan biosynthetic process"/>
    <property type="evidence" value="ECO:0007669"/>
    <property type="project" value="TreeGrafter"/>
</dbReference>
<evidence type="ECO:0000259" key="2">
    <source>
        <dbReference type="Pfam" id="PF00117"/>
    </source>
</evidence>
<evidence type="ECO:0000313" key="3">
    <source>
        <dbReference type="EMBL" id="HIU91627.1"/>
    </source>
</evidence>
<dbReference type="InterPro" id="IPR006221">
    <property type="entry name" value="TrpG/PapA_dom"/>
</dbReference>
<dbReference type="EMBL" id="DVOD01000008">
    <property type="protein sequence ID" value="HIU91627.1"/>
    <property type="molecule type" value="Genomic_DNA"/>
</dbReference>
<sequence>MILIDNYDSFTYNIVQYLQELGVKPRVFKNDEVTIEELKNIDFNSVIISPGPGNPCDKNSTGVCGDIVKEFYTTKKILGVCLGHQLIASHFGARIVKDPEPYHGKTSKIYIERESKLFKDIPNGFEATRYHSLKAVDLPHCIIPLAYTDDKILMALKHRDYEVYGVQFHPEAILTQYGHRLFENFLNIVLDT</sequence>
<dbReference type="CDD" id="cd01743">
    <property type="entry name" value="GATase1_Anthranilate_Synthase"/>
    <property type="match status" value="1"/>
</dbReference>
<dbReference type="PANTHER" id="PTHR43418">
    <property type="entry name" value="MULTIFUNCTIONAL TRYPTOPHAN BIOSYNTHESIS PROTEIN-RELATED"/>
    <property type="match status" value="1"/>
</dbReference>
<organism evidence="3 4">
    <name type="scientific">Candidatus Limenecus avicola</name>
    <dbReference type="NCBI Taxonomy" id="2840847"/>
    <lineage>
        <taxon>Bacteria</taxon>
        <taxon>Bacillati</taxon>
        <taxon>Bacillota</taxon>
        <taxon>Clostridia</taxon>
        <taxon>Eubacteriales</taxon>
        <taxon>Clostridiaceae</taxon>
        <taxon>Clostridiaceae incertae sedis</taxon>
        <taxon>Candidatus Limenecus</taxon>
    </lineage>
</organism>
<dbReference type="PRINTS" id="PR00097">
    <property type="entry name" value="ANTSNTHASEII"/>
</dbReference>
<dbReference type="PANTHER" id="PTHR43418:SF4">
    <property type="entry name" value="MULTIFUNCTIONAL TRYPTOPHAN BIOSYNTHESIS PROTEIN"/>
    <property type="match status" value="1"/>
</dbReference>
<protein>
    <submittedName>
        <fullName evidence="3">Aminodeoxychorismate/anthranilate synthase component II</fullName>
    </submittedName>
</protein>
<reference evidence="3" key="1">
    <citation type="submission" date="2020-10" db="EMBL/GenBank/DDBJ databases">
        <authorList>
            <person name="Gilroy R."/>
        </authorList>
    </citation>
    <scope>NUCLEOTIDE SEQUENCE</scope>
    <source>
        <strain evidence="3">CHK154-7741</strain>
    </source>
</reference>
<feature type="domain" description="Glutamine amidotransferase" evidence="2">
    <location>
        <begin position="3"/>
        <end position="186"/>
    </location>
</feature>